<keyword evidence="3" id="KW-0804">Transcription</keyword>
<dbReference type="Pfam" id="PF01638">
    <property type="entry name" value="HxlR"/>
    <property type="match status" value="1"/>
</dbReference>
<dbReference type="RefSeq" id="WP_057318684.1">
    <property type="nucleotide sequence ID" value="NZ_CYXP01000001.1"/>
</dbReference>
<dbReference type="InterPro" id="IPR002577">
    <property type="entry name" value="HTH_HxlR"/>
</dbReference>
<dbReference type="Gene3D" id="1.10.10.10">
    <property type="entry name" value="Winged helix-like DNA-binding domain superfamily/Winged helix DNA-binding domain"/>
    <property type="match status" value="1"/>
</dbReference>
<feature type="domain" description="HTH hxlR-type" evidence="4">
    <location>
        <begin position="11"/>
        <end position="110"/>
    </location>
</feature>
<evidence type="ECO:0000313" key="6">
    <source>
        <dbReference type="Proteomes" id="UP000095591"/>
    </source>
</evidence>
<proteinExistence type="predicted"/>
<dbReference type="InterPro" id="IPR036390">
    <property type="entry name" value="WH_DNA-bd_sf"/>
</dbReference>
<dbReference type="PANTHER" id="PTHR33204:SF39">
    <property type="entry name" value="TRANSCRIPTIONAL REGULATORY PROTEIN"/>
    <property type="match status" value="1"/>
</dbReference>
<sequence length="122" mass="14158">MDDTHYREAICPACGIIDRFGDKWSLRILFLLHQKGTLRFKELLRNTPNVSQKMLATALKKLEADKLVNRKLYPEIPPKVEYSLTSLGKSLMSPLDGIIQWALEHSDEILEHRQKTEKQKKV</sequence>
<dbReference type="PROSITE" id="PS51118">
    <property type="entry name" value="HTH_HXLR"/>
    <property type="match status" value="1"/>
</dbReference>
<dbReference type="AlphaFoldDB" id="A0A173QXY9"/>
<dbReference type="PANTHER" id="PTHR33204">
    <property type="entry name" value="TRANSCRIPTIONAL REGULATOR, MARR FAMILY"/>
    <property type="match status" value="1"/>
</dbReference>
<dbReference type="Proteomes" id="UP000095591">
    <property type="component" value="Unassembled WGS sequence"/>
</dbReference>
<protein>
    <submittedName>
        <fullName evidence="5">HTH-type transcriptional activator hxlR</fullName>
    </submittedName>
</protein>
<evidence type="ECO:0000259" key="4">
    <source>
        <dbReference type="PROSITE" id="PS51118"/>
    </source>
</evidence>
<keyword evidence="1" id="KW-0805">Transcription regulation</keyword>
<keyword evidence="2" id="KW-0238">DNA-binding</keyword>
<dbReference type="SUPFAM" id="SSF46785">
    <property type="entry name" value="Winged helix' DNA-binding domain"/>
    <property type="match status" value="1"/>
</dbReference>
<gene>
    <name evidence="5" type="primary">hxlR_1</name>
    <name evidence="5" type="ORF">ERS852429_00088</name>
</gene>
<evidence type="ECO:0000256" key="1">
    <source>
        <dbReference type="ARBA" id="ARBA00023015"/>
    </source>
</evidence>
<dbReference type="GO" id="GO:0003677">
    <property type="term" value="F:DNA binding"/>
    <property type="evidence" value="ECO:0007669"/>
    <property type="project" value="UniProtKB-KW"/>
</dbReference>
<evidence type="ECO:0000313" key="5">
    <source>
        <dbReference type="EMBL" id="CUM70148.1"/>
    </source>
</evidence>
<evidence type="ECO:0000256" key="2">
    <source>
        <dbReference type="ARBA" id="ARBA00023125"/>
    </source>
</evidence>
<organism evidence="5 6">
    <name type="scientific">Parabacteroides distasonis</name>
    <dbReference type="NCBI Taxonomy" id="823"/>
    <lineage>
        <taxon>Bacteria</taxon>
        <taxon>Pseudomonadati</taxon>
        <taxon>Bacteroidota</taxon>
        <taxon>Bacteroidia</taxon>
        <taxon>Bacteroidales</taxon>
        <taxon>Tannerellaceae</taxon>
        <taxon>Parabacteroides</taxon>
    </lineage>
</organism>
<evidence type="ECO:0000256" key="3">
    <source>
        <dbReference type="ARBA" id="ARBA00023163"/>
    </source>
</evidence>
<name>A0A173QXY9_PARDI</name>
<dbReference type="EMBL" id="CYXP01000001">
    <property type="protein sequence ID" value="CUM70148.1"/>
    <property type="molecule type" value="Genomic_DNA"/>
</dbReference>
<accession>A0A173QXY9</accession>
<dbReference type="InterPro" id="IPR036388">
    <property type="entry name" value="WH-like_DNA-bd_sf"/>
</dbReference>
<reference evidence="5 6" key="1">
    <citation type="submission" date="2015-09" db="EMBL/GenBank/DDBJ databases">
        <authorList>
            <consortium name="Pathogen Informatics"/>
        </authorList>
    </citation>
    <scope>NUCLEOTIDE SEQUENCE [LARGE SCALE GENOMIC DNA]</scope>
    <source>
        <strain evidence="5 6">2789STDY5608872</strain>
    </source>
</reference>